<dbReference type="InterPro" id="IPR007751">
    <property type="entry name" value="DUF676_lipase-like"/>
</dbReference>
<comment type="similarity">
    <text evidence="1">Belongs to the putative lipase ROG1 family.</text>
</comment>
<feature type="compositionally biased region" description="Low complexity" evidence="2">
    <location>
        <begin position="1455"/>
        <end position="1473"/>
    </location>
</feature>
<feature type="region of interest" description="Disordered" evidence="2">
    <location>
        <begin position="1133"/>
        <end position="1152"/>
    </location>
</feature>
<accession>A0AAE0I776</accession>
<feature type="compositionally biased region" description="Polar residues" evidence="2">
    <location>
        <begin position="1264"/>
        <end position="1285"/>
    </location>
</feature>
<feature type="region of interest" description="Disordered" evidence="2">
    <location>
        <begin position="1496"/>
        <end position="1610"/>
    </location>
</feature>
<feature type="domain" description="DUF676" evidence="3">
    <location>
        <begin position="21"/>
        <end position="161"/>
    </location>
</feature>
<sequence>MQISRYELTTVYHHPQAKADIVLVHGLNGDPQKTWTAKNNVFWPADLLPASLKKEHANVLVYGYNADVYSTRKDRSPSDNFVHQHAQSLVTSLTQYRKSEGTERNPIIWVAHSLGGIVTKRALLYSNDVRAHHQEDFRSIFVSTYGIVFLGTPHTGSDLATWGRVLQHMSDVVVPRKFFETESVLLKTLKKDNETLQSINSHFLDIYQRFRIHMVHEGQTTDMKGTKVLVVDASSASPQLPGVTYYGIEATHSGMCKFESPNAPGYRNVSTALREWVANSPEVIEVRWDVEEDDRRLRANLENFERSRPYDRALSPAQHHEYGRSHTPTAHGRYLSRPPPRQALLAMEVEEVDDADDMVHAAEPPPEIAAAAQAVPLLPAPSPLDMEDIRILGSSQVMDAPLFIHPEPFRPNSLFVGREDELRGLHEMLMDRKRRSEGTSAVLIQCLPGGGKTHLARQYVFKHRDNYPGGVYWVRAKSRHEMESWYWRIAKNEALKGLVDRRDVKELRDPKKIVQIVRKWLNSQSDWLVVFDGVQFDTPGLLEFIPDARNTSMIYTSTERAVTGDPRFDNPQVMELGLLTAQQAQDLLLLEMDKKQPTAEDQARALELVQLMGRLPLMIHVAAQHLKATREPLAKYLKSYKSRPKAGGLPAYKAVRDQLENRGANAALNLISILVFFDQHIPVEMLILGLSALDKVTPIKTCDASHKTTNLNNTLKILIAFALIERTESDDISPSSSRSSKRSFDKHVDYLDLLRIHSVVQAFFIDTMNEQREVHFWLERAISIWCRSYDEAHKRIIENHGVGLPDDYRRFSIHGQRLLESLNRFEKRAPELLGAARAQVETRLRAIQGEIEHLSQAIQASIIDGKGETHPASVFERANSLSETDSAMTFPSNDSGNGWEPYLSDGDMLDQLQSPLSYEAPLASPSDWKAPYPTNLLMPSAPDVEDEDDRQTIVPPANLAAAETADVPSPADITNSIILSRERIDSPRSELEAYEDWQEVIPNHRVIKRNELRRYHDRAGAWRDVRTVSDPRVGVSLEVATGSLSSRAAGSRSPSRHRLTAQSDAEMELNKIKQAASPLSLPAGDVPGRSPSSGNLARLLQSEGDFVFPSPDFSNGLQKIGKAAIKKLKDNLIPSQNVPPQDPGSPTRQSQLPQVEDDDLMLVAPGPIFRGSRTANSSPAGSSSPFAPPPLQQDTARPSLPLVVRRWDTTAHPIGLSRSDESWGVDPLSLSYPTLAQAADRHHYTGTAQRSQPAAWIHTPAPSGYTSQPMSRNPSHQSRSNSQVHLPSLLHNSHEPPISPVSVNSNASRRKSSGQATAATHHSSPLAASSPDIPTTGGMRRIPLAARHRRPSYTETEPSPRLDAAFPDVDTSYQRWEQLHSQQQTNTAILPRHQLLLQHELPATGPNNSPSSTALPPGANSSSAPIPAVRWNHINPRGGGGSGSVSRGRGRRSRSQSQSPSPSPSSRSSGGRQHTNMLPLGGVAASPELLGGGFYGHAPSSGVGEPMSRSASGGSGGSGGSVHSGGGAGIRVGDGRRVEFGGGGGGGSGSGIPGPSGGVAYPARKLSDPARKMSLSVSGAGAGGSRSGGGGERARNSSPGAGHYGLGILD</sequence>
<dbReference type="Gene3D" id="3.40.50.1820">
    <property type="entry name" value="alpha/beta hydrolase"/>
    <property type="match status" value="1"/>
</dbReference>
<feature type="region of interest" description="Disordered" evidence="2">
    <location>
        <begin position="315"/>
        <end position="335"/>
    </location>
</feature>
<feature type="region of interest" description="Disordered" evidence="2">
    <location>
        <begin position="1166"/>
        <end position="1198"/>
    </location>
</feature>
<keyword evidence="5" id="KW-1185">Reference proteome</keyword>
<organism evidence="4 5">
    <name type="scientific">Cercophora scortea</name>
    <dbReference type="NCBI Taxonomy" id="314031"/>
    <lineage>
        <taxon>Eukaryota</taxon>
        <taxon>Fungi</taxon>
        <taxon>Dikarya</taxon>
        <taxon>Ascomycota</taxon>
        <taxon>Pezizomycotina</taxon>
        <taxon>Sordariomycetes</taxon>
        <taxon>Sordariomycetidae</taxon>
        <taxon>Sordariales</taxon>
        <taxon>Lasiosphaeriaceae</taxon>
        <taxon>Cercophora</taxon>
    </lineage>
</organism>
<feature type="compositionally biased region" description="Gly residues" evidence="2">
    <location>
        <begin position="1513"/>
        <end position="1532"/>
    </location>
</feature>
<evidence type="ECO:0000256" key="1">
    <source>
        <dbReference type="ARBA" id="ARBA00007920"/>
    </source>
</evidence>
<dbReference type="EMBL" id="JAUEPO010000006">
    <property type="protein sequence ID" value="KAK3319808.1"/>
    <property type="molecule type" value="Genomic_DNA"/>
</dbReference>
<proteinExistence type="inferred from homology"/>
<dbReference type="Proteomes" id="UP001286456">
    <property type="component" value="Unassembled WGS sequence"/>
</dbReference>
<dbReference type="InterPro" id="IPR027417">
    <property type="entry name" value="P-loop_NTPase"/>
</dbReference>
<feature type="region of interest" description="Disordered" evidence="2">
    <location>
        <begin position="1241"/>
        <end position="1366"/>
    </location>
</feature>
<dbReference type="PANTHER" id="PTHR48187">
    <property type="entry name" value="LD21810P"/>
    <property type="match status" value="1"/>
</dbReference>
<comment type="caution">
    <text evidence="4">The sequence shown here is derived from an EMBL/GenBank/DDBJ whole genome shotgun (WGS) entry which is preliminary data.</text>
</comment>
<name>A0AAE0I776_9PEZI</name>
<feature type="compositionally biased region" description="Gly residues" evidence="2">
    <location>
        <begin position="1580"/>
        <end position="1591"/>
    </location>
</feature>
<dbReference type="Pfam" id="PF05057">
    <property type="entry name" value="DUF676"/>
    <property type="match status" value="1"/>
</dbReference>
<protein>
    <recommendedName>
        <fullName evidence="3">DUF676 domain-containing protein</fullName>
    </recommendedName>
</protein>
<evidence type="ECO:0000313" key="4">
    <source>
        <dbReference type="EMBL" id="KAK3319808.1"/>
    </source>
</evidence>
<gene>
    <name evidence="4" type="ORF">B0T19DRAFT_445601</name>
</gene>
<dbReference type="SUPFAM" id="SSF53474">
    <property type="entry name" value="alpha/beta-Hydrolases"/>
    <property type="match status" value="1"/>
</dbReference>
<feature type="compositionally biased region" description="Gly residues" evidence="2">
    <location>
        <begin position="1540"/>
        <end position="1557"/>
    </location>
</feature>
<reference evidence="4" key="2">
    <citation type="submission" date="2023-06" db="EMBL/GenBank/DDBJ databases">
        <authorList>
            <consortium name="Lawrence Berkeley National Laboratory"/>
            <person name="Haridas S."/>
            <person name="Hensen N."/>
            <person name="Bonometti L."/>
            <person name="Westerberg I."/>
            <person name="Brannstrom I.O."/>
            <person name="Guillou S."/>
            <person name="Cros-Aarteil S."/>
            <person name="Calhoun S."/>
            <person name="Kuo A."/>
            <person name="Mondo S."/>
            <person name="Pangilinan J."/>
            <person name="Riley R."/>
            <person name="Labutti K."/>
            <person name="Andreopoulos B."/>
            <person name="Lipzen A."/>
            <person name="Chen C."/>
            <person name="Yanf M."/>
            <person name="Daum C."/>
            <person name="Ng V."/>
            <person name="Clum A."/>
            <person name="Steindorff A."/>
            <person name="Ohm R."/>
            <person name="Martin F."/>
            <person name="Silar P."/>
            <person name="Natvig D."/>
            <person name="Lalanne C."/>
            <person name="Gautier V."/>
            <person name="Ament-Velasquez S.L."/>
            <person name="Kruys A."/>
            <person name="Hutchinson M.I."/>
            <person name="Powell A.J."/>
            <person name="Barry K."/>
            <person name="Miller A.N."/>
            <person name="Grigoriev I.V."/>
            <person name="Debuchy R."/>
            <person name="Gladieux P."/>
            <person name="Thoren M.H."/>
            <person name="Johannesson H."/>
        </authorList>
    </citation>
    <scope>NUCLEOTIDE SEQUENCE</scope>
    <source>
        <strain evidence="4">SMH4131-1</strain>
    </source>
</reference>
<feature type="compositionally biased region" description="Polar residues" evidence="2">
    <location>
        <begin position="1405"/>
        <end position="1424"/>
    </location>
</feature>
<reference evidence="4" key="1">
    <citation type="journal article" date="2023" name="Mol. Phylogenet. Evol.">
        <title>Genome-scale phylogeny and comparative genomics of the fungal order Sordariales.</title>
        <authorList>
            <person name="Hensen N."/>
            <person name="Bonometti L."/>
            <person name="Westerberg I."/>
            <person name="Brannstrom I.O."/>
            <person name="Guillou S."/>
            <person name="Cros-Aarteil S."/>
            <person name="Calhoun S."/>
            <person name="Haridas S."/>
            <person name="Kuo A."/>
            <person name="Mondo S."/>
            <person name="Pangilinan J."/>
            <person name="Riley R."/>
            <person name="LaButti K."/>
            <person name="Andreopoulos B."/>
            <person name="Lipzen A."/>
            <person name="Chen C."/>
            <person name="Yan M."/>
            <person name="Daum C."/>
            <person name="Ng V."/>
            <person name="Clum A."/>
            <person name="Steindorff A."/>
            <person name="Ohm R.A."/>
            <person name="Martin F."/>
            <person name="Silar P."/>
            <person name="Natvig D.O."/>
            <person name="Lalanne C."/>
            <person name="Gautier V."/>
            <person name="Ament-Velasquez S.L."/>
            <person name="Kruys A."/>
            <person name="Hutchinson M.I."/>
            <person name="Powell A.J."/>
            <person name="Barry K."/>
            <person name="Miller A.N."/>
            <person name="Grigoriev I.V."/>
            <person name="Debuchy R."/>
            <person name="Gladieux P."/>
            <person name="Hiltunen Thoren M."/>
            <person name="Johannesson H."/>
        </authorList>
    </citation>
    <scope>NUCLEOTIDE SEQUENCE</scope>
    <source>
        <strain evidence="4">SMH4131-1</strain>
    </source>
</reference>
<evidence type="ECO:0000313" key="5">
    <source>
        <dbReference type="Proteomes" id="UP001286456"/>
    </source>
</evidence>
<dbReference type="PANTHER" id="PTHR48187:SF2">
    <property type="entry name" value="LD21810P"/>
    <property type="match status" value="1"/>
</dbReference>
<evidence type="ECO:0000259" key="3">
    <source>
        <dbReference type="Pfam" id="PF05057"/>
    </source>
</evidence>
<feature type="compositionally biased region" description="Polar residues" evidence="2">
    <location>
        <begin position="1301"/>
        <end position="1327"/>
    </location>
</feature>
<feature type="region of interest" description="Disordered" evidence="2">
    <location>
        <begin position="1401"/>
        <end position="1484"/>
    </location>
</feature>
<dbReference type="InterPro" id="IPR029058">
    <property type="entry name" value="AB_hydrolase_fold"/>
</dbReference>
<dbReference type="Gene3D" id="3.40.50.300">
    <property type="entry name" value="P-loop containing nucleotide triphosphate hydrolases"/>
    <property type="match status" value="1"/>
</dbReference>
<dbReference type="SUPFAM" id="SSF52540">
    <property type="entry name" value="P-loop containing nucleoside triphosphate hydrolases"/>
    <property type="match status" value="1"/>
</dbReference>
<evidence type="ECO:0000256" key="2">
    <source>
        <dbReference type="SAM" id="MobiDB-lite"/>
    </source>
</evidence>